<proteinExistence type="predicted"/>
<reference evidence="2 3" key="1">
    <citation type="submission" date="2018-05" db="EMBL/GenBank/DDBJ databases">
        <title>A metagenomic window into the 2 km-deep terrestrial subsurface aquifer revealed taxonomically and functionally diverse microbial community comprising novel uncultured bacterial lineages.</title>
        <authorList>
            <person name="Kadnikov V.V."/>
            <person name="Mardanov A.V."/>
            <person name="Beletsky A.V."/>
            <person name="Banks D."/>
            <person name="Pimenov N.V."/>
            <person name="Frank Y.A."/>
            <person name="Karnachuk O.V."/>
            <person name="Ravin N.V."/>
        </authorList>
    </citation>
    <scope>NUCLEOTIDE SEQUENCE [LARGE SCALE GENOMIC DNA]</scope>
    <source>
        <strain evidence="2">BY5</strain>
    </source>
</reference>
<sequence>MQWVENALGRKIPAEIDGRPLKPFRGAFQDQGGGRQAAPRVPLTTVPGRIDKVVRSWDELWERLPLRDGMTVSFHHHLRNGDFIVNEAMQRLAARGLKDLVVAPSALFPVHDGLVELIKSGVISHVEGSMNGQVGVACSKGLMKKTAVLRSHGGRYRAIQDGDLKIDLAIIAAPAADVFGNANGVLGKSAFGPIGIAKADSLYAERVVVVTDNLVPFPCVPMSISGLHVDHVLTVDTIGDPTKIVSGTTKITRSPTQLQIAELAARFVEAAGILRDGFSFQAGAGGISLAFTKFLGERMAEKKIKASFVIGGTTQFLVDLLNRGLIDVVTDGQSFDLVAVQSLRDNPRHVEIDPFISYCQHARGCFAHMLDVAVLGATEIDLDFNVNVNTHSDGLLLHGIGGFADAAAGAGCTIITAPSFRKRIPVLRERVTTVTAPGEVIDVVVTERGLAINPRRQDLLEKVQGKGLPLVTLPQLMDQVHALTGIPDSPRFGERPVAVIEWRDGSVIDVVRQVLD</sequence>
<dbReference type="InterPro" id="IPR006472">
    <property type="entry name" value="Citrate_lyase_asu"/>
</dbReference>
<dbReference type="PANTHER" id="PTHR40596">
    <property type="entry name" value="CITRATE LYASE ALPHA CHAIN"/>
    <property type="match status" value="1"/>
</dbReference>
<comment type="caution">
    <text evidence="2">The sequence shown here is derived from an EMBL/GenBank/DDBJ whole genome shotgun (WGS) entry which is preliminary data.</text>
</comment>
<dbReference type="EC" id="4.1.3.6" evidence="1"/>
<dbReference type="Pfam" id="PF04223">
    <property type="entry name" value="CitF"/>
    <property type="match status" value="1"/>
</dbReference>
<dbReference type="GO" id="GO:0006084">
    <property type="term" value="P:acetyl-CoA metabolic process"/>
    <property type="evidence" value="ECO:0007669"/>
    <property type="project" value="UniProtKB-UniRule"/>
</dbReference>
<dbReference type="PIRSF" id="PIRSF009451">
    <property type="entry name" value="Citrt_lyas_alpha"/>
    <property type="match status" value="1"/>
</dbReference>
<name>A0A367ZMB7_9BACT</name>
<dbReference type="NCBIfam" id="TIGR01584">
    <property type="entry name" value="citF"/>
    <property type="match status" value="1"/>
</dbReference>
<dbReference type="EC" id="2.8.3.10" evidence="1"/>
<keyword evidence="1 2" id="KW-0456">Lyase</keyword>
<dbReference type="InterPro" id="IPR037171">
    <property type="entry name" value="NagB/RpiA_transferase-like"/>
</dbReference>
<dbReference type="Proteomes" id="UP000252355">
    <property type="component" value="Unassembled WGS sequence"/>
</dbReference>
<evidence type="ECO:0000313" key="3">
    <source>
        <dbReference type="Proteomes" id="UP000252355"/>
    </source>
</evidence>
<evidence type="ECO:0000313" key="2">
    <source>
        <dbReference type="EMBL" id="RCK79263.1"/>
    </source>
</evidence>
<dbReference type="Gene3D" id="3.40.1080.10">
    <property type="entry name" value="Glutaconate Coenzyme A-transferase"/>
    <property type="match status" value="2"/>
</dbReference>
<dbReference type="SUPFAM" id="SSF100950">
    <property type="entry name" value="NagB/RpiA/CoA transferase-like"/>
    <property type="match status" value="2"/>
</dbReference>
<dbReference type="PANTHER" id="PTHR40596:SF1">
    <property type="entry name" value="CITRATE LYASE ALPHA CHAIN"/>
    <property type="match status" value="1"/>
</dbReference>
<dbReference type="GO" id="GO:0008815">
    <property type="term" value="F:citrate (pro-3S)-lyase activity"/>
    <property type="evidence" value="ECO:0007669"/>
    <property type="project" value="UniProtKB-UniRule"/>
</dbReference>
<dbReference type="GO" id="GO:0009346">
    <property type="term" value="C:ATP-independent citrate lyase complex"/>
    <property type="evidence" value="ECO:0007669"/>
    <property type="project" value="UniProtKB-UniRule"/>
</dbReference>
<keyword evidence="1" id="KW-0808">Transferase</keyword>
<comment type="catalytic activity">
    <reaction evidence="1">
        <text>citrate = oxaloacetate + acetate</text>
        <dbReference type="Rhea" id="RHEA:10760"/>
        <dbReference type="ChEBI" id="CHEBI:16452"/>
        <dbReference type="ChEBI" id="CHEBI:16947"/>
        <dbReference type="ChEBI" id="CHEBI:30089"/>
        <dbReference type="EC" id="4.1.3.6"/>
    </reaction>
</comment>
<dbReference type="GO" id="GO:0005737">
    <property type="term" value="C:cytoplasm"/>
    <property type="evidence" value="ECO:0007669"/>
    <property type="project" value="UniProtKB-SubCell"/>
</dbReference>
<dbReference type="GO" id="GO:0008814">
    <property type="term" value="F:citrate CoA-transferase activity"/>
    <property type="evidence" value="ECO:0007669"/>
    <property type="project" value="UniProtKB-UniRule"/>
</dbReference>
<keyword evidence="1" id="KW-0963">Cytoplasm</keyword>
<gene>
    <name evidence="2" type="ORF">OZSIB_0134</name>
</gene>
<dbReference type="EMBL" id="QOQW01000014">
    <property type="protein sequence ID" value="RCK79263.1"/>
    <property type="molecule type" value="Genomic_DNA"/>
</dbReference>
<accession>A0A367ZMB7</accession>
<comment type="catalytic activity">
    <reaction evidence="1">
        <text>citrate + acetyl-CoA = (3S)-citryl-CoA + acetate</text>
        <dbReference type="Rhea" id="RHEA:19405"/>
        <dbReference type="ChEBI" id="CHEBI:16947"/>
        <dbReference type="ChEBI" id="CHEBI:30089"/>
        <dbReference type="ChEBI" id="CHEBI:57288"/>
        <dbReference type="ChEBI" id="CHEBI:57321"/>
        <dbReference type="EC" id="2.8.3.10"/>
    </reaction>
</comment>
<protein>
    <recommendedName>
        <fullName evidence="1">Citrate lyase alpha chain</fullName>
        <shortName evidence="1">Citrase alpha chain</shortName>
        <ecNumber evidence="1">2.8.3.10</ecNumber>
        <ecNumber evidence="1">4.1.3.6</ecNumber>
    </recommendedName>
    <alternativeName>
        <fullName evidence="1">Citrate (pro-3S)-lyase alpha chain</fullName>
    </alternativeName>
    <alternativeName>
        <fullName evidence="1">Citrate CoA-transferase subunit</fullName>
    </alternativeName>
</protein>
<dbReference type="AlphaFoldDB" id="A0A367ZMB7"/>
<comment type="subcellular location">
    <subcellularLocation>
        <location evidence="1">Cytoplasm</location>
    </subcellularLocation>
</comment>
<organism evidence="2 3">
    <name type="scientific">Candidatus Ozemobacter sibiricus</name>
    <dbReference type="NCBI Taxonomy" id="2268124"/>
    <lineage>
        <taxon>Bacteria</taxon>
        <taxon>Candidatus Ozemobacteria</taxon>
        <taxon>Candidatus Ozemobacterales</taxon>
        <taxon>Candidatus Ozemobacteraceae</taxon>
        <taxon>Candidatus Ozemobacter</taxon>
    </lineage>
</organism>
<evidence type="ECO:0000256" key="1">
    <source>
        <dbReference type="PIRNR" id="PIRNR009451"/>
    </source>
</evidence>